<gene>
    <name evidence="3" type="ORF">DLJ61_08115</name>
</gene>
<evidence type="ECO:0000313" key="4">
    <source>
        <dbReference type="Proteomes" id="UP000247118"/>
    </source>
</evidence>
<dbReference type="Gene3D" id="3.40.960.10">
    <property type="entry name" value="VSR Endonuclease"/>
    <property type="match status" value="1"/>
</dbReference>
<name>A0AAD0K8D8_9ACTN</name>
<feature type="domain" description="Restriction endonuclease type II-like" evidence="2">
    <location>
        <begin position="216"/>
        <end position="287"/>
    </location>
</feature>
<sequence length="295" mass="32277">MQLPPGLRRRALVRDGVLTMADALDFGLTRSAVRRRVDCGDWLRYSRGVYSLADHPATPATRARLAVATVGRGAALSGAGAAWWHGLMDEPPKKFTVTAPRSRHGTPVEGVRVRRRRLTDAEVVTRKELLVTALPLSVLEAAIESDSGVLDNALLVRKVSLRQLRVAAERRRGKEDGPAIAALVDGVESGARSVAERLAVDALSAGGVSGWSCGHPAGGYFIDLAFPDRLLAVEIDGMAFHRDAETFQRDRRRRNDLIALGWTVLNFTWSDLRERPDDVVARVRQALGLQRDRPA</sequence>
<dbReference type="InterPro" id="IPR011335">
    <property type="entry name" value="Restrct_endonuc-II-like"/>
</dbReference>
<dbReference type="InterPro" id="IPR049468">
    <property type="entry name" value="Restrct_endonuc-II-like_dom"/>
</dbReference>
<accession>A0AAD0K8D8</accession>
<evidence type="ECO:0000259" key="2">
    <source>
        <dbReference type="Pfam" id="PF18741"/>
    </source>
</evidence>
<dbReference type="EMBL" id="CP029604">
    <property type="protein sequence ID" value="AWO83490.1"/>
    <property type="molecule type" value="Genomic_DNA"/>
</dbReference>
<feature type="domain" description="AbiEi antitoxin N-terminal" evidence="1">
    <location>
        <begin position="15"/>
        <end position="52"/>
    </location>
</feature>
<dbReference type="GeneID" id="32687718"/>
<dbReference type="InterPro" id="IPR025159">
    <property type="entry name" value="AbiEi_N"/>
</dbReference>
<organism evidence="3 4">
    <name type="scientific">Gordonia terrae</name>
    <dbReference type="NCBI Taxonomy" id="2055"/>
    <lineage>
        <taxon>Bacteria</taxon>
        <taxon>Bacillati</taxon>
        <taxon>Actinomycetota</taxon>
        <taxon>Actinomycetes</taxon>
        <taxon>Mycobacteriales</taxon>
        <taxon>Gordoniaceae</taxon>
        <taxon>Gordonia</taxon>
    </lineage>
</organism>
<dbReference type="RefSeq" id="WP_004022634.1">
    <property type="nucleotide sequence ID" value="NZ_CABEIC010000002.1"/>
</dbReference>
<proteinExistence type="predicted"/>
<evidence type="ECO:0000313" key="3">
    <source>
        <dbReference type="EMBL" id="AWO83490.1"/>
    </source>
</evidence>
<protein>
    <submittedName>
        <fullName evidence="3">DUF559 domain-containing protein</fullName>
    </submittedName>
</protein>
<dbReference type="Pfam" id="PF13338">
    <property type="entry name" value="AbiEi_4"/>
    <property type="match status" value="1"/>
</dbReference>
<evidence type="ECO:0000259" key="1">
    <source>
        <dbReference type="Pfam" id="PF13338"/>
    </source>
</evidence>
<reference evidence="3 4" key="1">
    <citation type="submission" date="2018-05" db="EMBL/GenBank/DDBJ databases">
        <title>Complete genome sequence of Gordonia terrae NRRL B-16283.</title>
        <authorList>
            <person name="Garlena R.A."/>
            <person name="Russell D.A."/>
            <person name="Hatfull G.F."/>
        </authorList>
    </citation>
    <scope>NUCLEOTIDE SEQUENCE [LARGE SCALE GENOMIC DNA]</scope>
    <source>
        <strain evidence="3 4">NRRL B-16283</strain>
    </source>
</reference>
<dbReference type="Proteomes" id="UP000247118">
    <property type="component" value="Chromosome"/>
</dbReference>
<dbReference type="SUPFAM" id="SSF52980">
    <property type="entry name" value="Restriction endonuclease-like"/>
    <property type="match status" value="1"/>
</dbReference>
<dbReference type="Pfam" id="PF18741">
    <property type="entry name" value="MTES_1575"/>
    <property type="match status" value="1"/>
</dbReference>
<dbReference type="AlphaFoldDB" id="A0AAD0K8D8"/>
<dbReference type="KEGG" id="gta:BCM27_08035"/>